<gene>
    <name evidence="2" type="primary">LOC141413845</name>
</gene>
<keyword evidence="1" id="KW-1185">Reference proteome</keyword>
<name>A0AC58KEH7_CASCN</name>
<proteinExistence type="predicted"/>
<reference evidence="2" key="1">
    <citation type="submission" date="2025-08" db="UniProtKB">
        <authorList>
            <consortium name="RefSeq"/>
        </authorList>
    </citation>
    <scope>IDENTIFICATION</scope>
</reference>
<accession>A0AC58KEH7</accession>
<organism evidence="1 2">
    <name type="scientific">Castor canadensis</name>
    <name type="common">American beaver</name>
    <dbReference type="NCBI Taxonomy" id="51338"/>
    <lineage>
        <taxon>Eukaryota</taxon>
        <taxon>Metazoa</taxon>
        <taxon>Chordata</taxon>
        <taxon>Craniata</taxon>
        <taxon>Vertebrata</taxon>
        <taxon>Euteleostomi</taxon>
        <taxon>Mammalia</taxon>
        <taxon>Eutheria</taxon>
        <taxon>Euarchontoglires</taxon>
        <taxon>Glires</taxon>
        <taxon>Rodentia</taxon>
        <taxon>Castorimorpha</taxon>
        <taxon>Castoridae</taxon>
        <taxon>Castor</taxon>
    </lineage>
</organism>
<sequence length="218" mass="24764">MQTMPSLWTLSGTLSEQLRPGSAPGWRRRLQSPDPPSCASPAASGSRRWTCSTPSLGSSGLALLRTPWPRGAGDRLLGACLRFLHKYAGRERQKGLCSRMHYLAIFLHRYCINDHLIDRRMSRRMTGNKHLPWIKMFLAIPSPNDMQGRSFSSVISFDRGQRTDNFSVCFAEAYRCGWKDLRSTQKINILNYIHCLSKLNNCVTQGCFHIRPQFASQT</sequence>
<dbReference type="Proteomes" id="UP001732720">
    <property type="component" value="Chromosome 11"/>
</dbReference>
<evidence type="ECO:0000313" key="2">
    <source>
        <dbReference type="RefSeq" id="XP_073903332.1"/>
    </source>
</evidence>
<evidence type="ECO:0000313" key="1">
    <source>
        <dbReference type="Proteomes" id="UP001732720"/>
    </source>
</evidence>
<protein>
    <submittedName>
        <fullName evidence="2">Uncharacterized protein isoform X1</fullName>
    </submittedName>
</protein>
<dbReference type="RefSeq" id="XP_073903332.1">
    <property type="nucleotide sequence ID" value="XM_074047231.1"/>
</dbReference>